<proteinExistence type="inferred from homology"/>
<evidence type="ECO:0000256" key="7">
    <source>
        <dbReference type="ARBA" id="ARBA00023004"/>
    </source>
</evidence>
<evidence type="ECO:0000313" key="15">
    <source>
        <dbReference type="Proteomes" id="UP000679725"/>
    </source>
</evidence>
<accession>A0ABN7RJY8</accession>
<keyword evidence="15" id="KW-1185">Reference proteome</keyword>
<comment type="subcellular location">
    <subcellularLocation>
        <location evidence="1 12">Cell outer membrane</location>
        <topology evidence="1 12">Multi-pass membrane protein</topology>
    </subcellularLocation>
</comment>
<evidence type="ECO:0000256" key="11">
    <source>
        <dbReference type="ARBA" id="ARBA00023237"/>
    </source>
</evidence>
<evidence type="ECO:0000256" key="8">
    <source>
        <dbReference type="ARBA" id="ARBA00023065"/>
    </source>
</evidence>
<keyword evidence="2 12" id="KW-0813">Transport</keyword>
<evidence type="ECO:0000256" key="10">
    <source>
        <dbReference type="ARBA" id="ARBA00023136"/>
    </source>
</evidence>
<name>A0ABN7RJY8_9BACT</name>
<evidence type="ECO:0000256" key="9">
    <source>
        <dbReference type="ARBA" id="ARBA00023077"/>
    </source>
</evidence>
<dbReference type="Proteomes" id="UP000679725">
    <property type="component" value="Unassembled WGS sequence"/>
</dbReference>
<dbReference type="Gene3D" id="2.40.170.20">
    <property type="entry name" value="TonB-dependent receptor, beta-barrel domain"/>
    <property type="match status" value="1"/>
</dbReference>
<dbReference type="EMBL" id="CAJRAU010000016">
    <property type="protein sequence ID" value="CAG5075003.1"/>
    <property type="molecule type" value="Genomic_DNA"/>
</dbReference>
<keyword evidence="11 12" id="KW-0998">Cell outer membrane</keyword>
<evidence type="ECO:0000313" key="14">
    <source>
        <dbReference type="EMBL" id="CAG5075003.1"/>
    </source>
</evidence>
<reference evidence="14 15" key="1">
    <citation type="submission" date="2021-04" db="EMBL/GenBank/DDBJ databases">
        <authorList>
            <person name="Rodrigo-Torres L."/>
            <person name="Arahal R. D."/>
            <person name="Lucena T."/>
        </authorList>
    </citation>
    <scope>NUCLEOTIDE SEQUENCE [LARGE SCALE GENOMIC DNA]</scope>
    <source>
        <strain evidence="14 15">CECT 9623</strain>
    </source>
</reference>
<dbReference type="InterPro" id="IPR036942">
    <property type="entry name" value="Beta-barrel_TonB_sf"/>
</dbReference>
<evidence type="ECO:0000256" key="2">
    <source>
        <dbReference type="ARBA" id="ARBA00022448"/>
    </source>
</evidence>
<keyword evidence="4" id="KW-0410">Iron transport</keyword>
<evidence type="ECO:0000256" key="1">
    <source>
        <dbReference type="ARBA" id="ARBA00004571"/>
    </source>
</evidence>
<gene>
    <name evidence="14" type="primary">cntO_6</name>
    <name evidence="14" type="ORF">DYBT9623_05539</name>
</gene>
<evidence type="ECO:0000256" key="5">
    <source>
        <dbReference type="ARBA" id="ARBA00022692"/>
    </source>
</evidence>
<dbReference type="InterPro" id="IPR039426">
    <property type="entry name" value="TonB-dep_rcpt-like"/>
</dbReference>
<evidence type="ECO:0000256" key="6">
    <source>
        <dbReference type="ARBA" id="ARBA00022729"/>
    </source>
</evidence>
<organism evidence="14 15">
    <name type="scientific">Dyadobacter linearis</name>
    <dbReference type="NCBI Taxonomy" id="2823330"/>
    <lineage>
        <taxon>Bacteria</taxon>
        <taxon>Pseudomonadati</taxon>
        <taxon>Bacteroidota</taxon>
        <taxon>Cytophagia</taxon>
        <taxon>Cytophagales</taxon>
        <taxon>Spirosomataceae</taxon>
        <taxon>Dyadobacter</taxon>
    </lineage>
</organism>
<dbReference type="PANTHER" id="PTHR32552:SF68">
    <property type="entry name" value="FERRICHROME OUTER MEMBRANE TRANSPORTER_PHAGE RECEPTOR"/>
    <property type="match status" value="1"/>
</dbReference>
<comment type="similarity">
    <text evidence="12">Belongs to the TonB-dependent receptor family.</text>
</comment>
<evidence type="ECO:0000256" key="3">
    <source>
        <dbReference type="ARBA" id="ARBA00022452"/>
    </source>
</evidence>
<keyword evidence="7" id="KW-0408">Iron</keyword>
<evidence type="ECO:0000256" key="12">
    <source>
        <dbReference type="PROSITE-ProRule" id="PRU01360"/>
    </source>
</evidence>
<evidence type="ECO:0000259" key="13">
    <source>
        <dbReference type="Pfam" id="PF00593"/>
    </source>
</evidence>
<comment type="caution">
    <text evidence="14">The sequence shown here is derived from an EMBL/GenBank/DDBJ whole genome shotgun (WGS) entry which is preliminary data.</text>
</comment>
<dbReference type="PANTHER" id="PTHR32552">
    <property type="entry name" value="FERRICHROME IRON RECEPTOR-RELATED"/>
    <property type="match status" value="1"/>
</dbReference>
<dbReference type="SUPFAM" id="SSF56935">
    <property type="entry name" value="Porins"/>
    <property type="match status" value="1"/>
</dbReference>
<evidence type="ECO:0000256" key="4">
    <source>
        <dbReference type="ARBA" id="ARBA00022496"/>
    </source>
</evidence>
<dbReference type="PROSITE" id="PS52016">
    <property type="entry name" value="TONB_DEPENDENT_REC_3"/>
    <property type="match status" value="1"/>
</dbReference>
<sequence length="294" mass="32446">MENVHGIYVQDFIRFSDKLKGLAGLRYDIFSGTYYTDKVDDKRNITGHGAESTISKSALTYRLGLVYQPIVPMSIYGSFSTYFKPSRRVAPNGETFDPETGYQGEVGSRLELSKKWAANLAFYYMRKNNQLEALAGGIYKRIGSAESKGFELEVNGTLMPGLELNAGYTFSNAKILPFSSGETNAAAGKTVAFAPKNLFNAWINYEVQNGAMKGLSLSAGANYMDETFTNSSNSYVLPAYTVFDAALGYRVGRIGMRLNVNNLLNERYFANAIFANQVSPGATRSFLVTVRYSI</sequence>
<feature type="domain" description="TonB-dependent receptor-like beta-barrel" evidence="13">
    <location>
        <begin position="4"/>
        <end position="263"/>
    </location>
</feature>
<dbReference type="InterPro" id="IPR000531">
    <property type="entry name" value="Beta-barrel_TonB"/>
</dbReference>
<keyword evidence="6" id="KW-0732">Signal</keyword>
<keyword evidence="10 12" id="KW-0472">Membrane</keyword>
<keyword evidence="8" id="KW-0406">Ion transport</keyword>
<keyword evidence="14" id="KW-0675">Receptor</keyword>
<dbReference type="Pfam" id="PF00593">
    <property type="entry name" value="TonB_dep_Rec_b-barrel"/>
    <property type="match status" value="1"/>
</dbReference>
<protein>
    <submittedName>
        <fullName evidence="14">Metal-pseudopaline receptor CntO</fullName>
    </submittedName>
</protein>
<keyword evidence="3 12" id="KW-1134">Transmembrane beta strand</keyword>
<keyword evidence="9" id="KW-0798">TonB box</keyword>
<keyword evidence="5 12" id="KW-0812">Transmembrane</keyword>